<dbReference type="Proteomes" id="UP001066276">
    <property type="component" value="Chromosome 1_2"/>
</dbReference>
<feature type="region of interest" description="Disordered" evidence="2">
    <location>
        <begin position="1"/>
        <end position="24"/>
    </location>
</feature>
<dbReference type="SUPFAM" id="SSF56219">
    <property type="entry name" value="DNase I-like"/>
    <property type="match status" value="1"/>
</dbReference>
<organism evidence="3 4">
    <name type="scientific">Pleurodeles waltl</name>
    <name type="common">Iberian ribbed newt</name>
    <dbReference type="NCBI Taxonomy" id="8319"/>
    <lineage>
        <taxon>Eukaryota</taxon>
        <taxon>Metazoa</taxon>
        <taxon>Chordata</taxon>
        <taxon>Craniata</taxon>
        <taxon>Vertebrata</taxon>
        <taxon>Euteleostomi</taxon>
        <taxon>Amphibia</taxon>
        <taxon>Batrachia</taxon>
        <taxon>Caudata</taxon>
        <taxon>Salamandroidea</taxon>
        <taxon>Salamandridae</taxon>
        <taxon>Pleurodelinae</taxon>
        <taxon>Pleurodeles</taxon>
    </lineage>
</organism>
<proteinExistence type="predicted"/>
<accession>A0AAV7W5Q9</accession>
<keyword evidence="4" id="KW-1185">Reference proteome</keyword>
<name>A0AAV7W5Q9_PLEWA</name>
<feature type="coiled-coil region" evidence="1">
    <location>
        <begin position="68"/>
        <end position="109"/>
    </location>
</feature>
<protein>
    <submittedName>
        <fullName evidence="3">Uncharacterized protein</fullName>
    </submittedName>
</protein>
<gene>
    <name evidence="3" type="ORF">NDU88_004605</name>
</gene>
<evidence type="ECO:0000256" key="1">
    <source>
        <dbReference type="SAM" id="Coils"/>
    </source>
</evidence>
<evidence type="ECO:0000313" key="4">
    <source>
        <dbReference type="Proteomes" id="UP001066276"/>
    </source>
</evidence>
<reference evidence="3" key="1">
    <citation type="journal article" date="2022" name="bioRxiv">
        <title>Sequencing and chromosome-scale assembly of the giantPleurodeles waltlgenome.</title>
        <authorList>
            <person name="Brown T."/>
            <person name="Elewa A."/>
            <person name="Iarovenko S."/>
            <person name="Subramanian E."/>
            <person name="Araus A.J."/>
            <person name="Petzold A."/>
            <person name="Susuki M."/>
            <person name="Suzuki K.-i.T."/>
            <person name="Hayashi T."/>
            <person name="Toyoda A."/>
            <person name="Oliveira C."/>
            <person name="Osipova E."/>
            <person name="Leigh N.D."/>
            <person name="Simon A."/>
            <person name="Yun M.H."/>
        </authorList>
    </citation>
    <scope>NUCLEOTIDE SEQUENCE</scope>
    <source>
        <strain evidence="3">20211129_DDA</strain>
        <tissue evidence="3">Liver</tissue>
    </source>
</reference>
<dbReference type="EMBL" id="JANPWB010000002">
    <property type="protein sequence ID" value="KAJ1209227.1"/>
    <property type="molecule type" value="Genomic_DNA"/>
</dbReference>
<dbReference type="AlphaFoldDB" id="A0AAV7W5Q9"/>
<keyword evidence="1" id="KW-0175">Coiled coil</keyword>
<dbReference type="Gene3D" id="1.20.5.340">
    <property type="match status" value="1"/>
</dbReference>
<comment type="caution">
    <text evidence="3">The sequence shown here is derived from an EMBL/GenBank/DDBJ whole genome shotgun (WGS) entry which is preliminary data.</text>
</comment>
<sequence>MDQYTAQGFECESTKRSPKPLGEGCGTHQTQILAAIESSRHAMQTQIAAIAVDVNLLRTDLRVVAERLVATEKQVTCLQSEMDRLKASLAILEAKMQKLEARVEDAEGIPILWAGDFNCVLDGVLDRDPLKMGTKPHMTDKLRNAMRNLHFVDV</sequence>
<evidence type="ECO:0000256" key="2">
    <source>
        <dbReference type="SAM" id="MobiDB-lite"/>
    </source>
</evidence>
<dbReference type="InterPro" id="IPR036691">
    <property type="entry name" value="Endo/exonu/phosph_ase_sf"/>
</dbReference>
<evidence type="ECO:0000313" key="3">
    <source>
        <dbReference type="EMBL" id="KAJ1209227.1"/>
    </source>
</evidence>